<feature type="compositionally biased region" description="Polar residues" evidence="1">
    <location>
        <begin position="116"/>
        <end position="127"/>
    </location>
</feature>
<feature type="region of interest" description="Disordered" evidence="1">
    <location>
        <begin position="95"/>
        <end position="171"/>
    </location>
</feature>
<dbReference type="Proteomes" id="UP001234178">
    <property type="component" value="Unassembled WGS sequence"/>
</dbReference>
<evidence type="ECO:0000256" key="1">
    <source>
        <dbReference type="SAM" id="MobiDB-lite"/>
    </source>
</evidence>
<gene>
    <name evidence="2" type="ORF">OUZ56_029638</name>
</gene>
<feature type="compositionally biased region" description="Polar residues" evidence="1">
    <location>
        <begin position="143"/>
        <end position="171"/>
    </location>
</feature>
<proteinExistence type="predicted"/>
<accession>A0ABR0B7U3</accession>
<evidence type="ECO:0000313" key="3">
    <source>
        <dbReference type="Proteomes" id="UP001234178"/>
    </source>
</evidence>
<keyword evidence="3" id="KW-1185">Reference proteome</keyword>
<evidence type="ECO:0000313" key="2">
    <source>
        <dbReference type="EMBL" id="KAK4037607.1"/>
    </source>
</evidence>
<comment type="caution">
    <text evidence="2">The sequence shown here is derived from an EMBL/GenBank/DDBJ whole genome shotgun (WGS) entry which is preliminary data.</text>
</comment>
<protein>
    <submittedName>
        <fullName evidence="2">Uncharacterized protein</fullName>
    </submittedName>
</protein>
<name>A0ABR0B7U3_9CRUS</name>
<reference evidence="2 3" key="1">
    <citation type="journal article" date="2023" name="Nucleic Acids Res.">
        <title>The hologenome of Daphnia magna reveals possible DNA methylation and microbiome-mediated evolution of the host genome.</title>
        <authorList>
            <person name="Chaturvedi A."/>
            <person name="Li X."/>
            <person name="Dhandapani V."/>
            <person name="Marshall H."/>
            <person name="Kissane S."/>
            <person name="Cuenca-Cambronero M."/>
            <person name="Asole G."/>
            <person name="Calvet F."/>
            <person name="Ruiz-Romero M."/>
            <person name="Marangio P."/>
            <person name="Guigo R."/>
            <person name="Rago D."/>
            <person name="Mirbahai L."/>
            <person name="Eastwood N."/>
            <person name="Colbourne J.K."/>
            <person name="Zhou J."/>
            <person name="Mallon E."/>
            <person name="Orsini L."/>
        </authorList>
    </citation>
    <scope>NUCLEOTIDE SEQUENCE [LARGE SCALE GENOMIC DNA]</scope>
    <source>
        <strain evidence="2">LRV0_1</strain>
    </source>
</reference>
<sequence length="171" mass="19208">MLDAFRPFLHCWNQLKPDNPLTDGIESGPRLLGAAFANVSKLRRVNLLRNVAPNLFPLLKDPHVFSSRESERHFSDKFIDAMVKEIDADDKMAKIGRSCGPPNNQYDEVSYRRNGNRNQSYNGSNGYTRGYVDKGYRKGFNGKSGQSASFDAKQHGQNYNNRAANSAVHSP</sequence>
<dbReference type="EMBL" id="JAOYFB010000040">
    <property type="protein sequence ID" value="KAK4037607.1"/>
    <property type="molecule type" value="Genomic_DNA"/>
</dbReference>
<organism evidence="2 3">
    <name type="scientific">Daphnia magna</name>
    <dbReference type="NCBI Taxonomy" id="35525"/>
    <lineage>
        <taxon>Eukaryota</taxon>
        <taxon>Metazoa</taxon>
        <taxon>Ecdysozoa</taxon>
        <taxon>Arthropoda</taxon>
        <taxon>Crustacea</taxon>
        <taxon>Branchiopoda</taxon>
        <taxon>Diplostraca</taxon>
        <taxon>Cladocera</taxon>
        <taxon>Anomopoda</taxon>
        <taxon>Daphniidae</taxon>
        <taxon>Daphnia</taxon>
    </lineage>
</organism>